<dbReference type="Pfam" id="PF01594">
    <property type="entry name" value="AI-2E_transport"/>
    <property type="match status" value="1"/>
</dbReference>
<proteinExistence type="inferred from homology"/>
<feature type="transmembrane region" description="Helical" evidence="8">
    <location>
        <begin position="71"/>
        <end position="90"/>
    </location>
</feature>
<accession>A0A1G7W6I6</accession>
<reference evidence="9 10" key="1">
    <citation type="submission" date="2016-10" db="EMBL/GenBank/DDBJ databases">
        <authorList>
            <person name="de Groot N.N."/>
        </authorList>
    </citation>
    <scope>NUCLEOTIDE SEQUENCE [LARGE SCALE GENOMIC DNA]</scope>
    <source>
        <strain evidence="9 10">CGMCC 1.10228</strain>
    </source>
</reference>
<dbReference type="AlphaFoldDB" id="A0A1G7W6I6"/>
<dbReference type="OrthoDB" id="106838at2"/>
<evidence type="ECO:0000256" key="5">
    <source>
        <dbReference type="ARBA" id="ARBA00022692"/>
    </source>
</evidence>
<feature type="transmembrane region" description="Helical" evidence="8">
    <location>
        <begin position="12"/>
        <end position="35"/>
    </location>
</feature>
<feature type="transmembrane region" description="Helical" evidence="8">
    <location>
        <begin position="274"/>
        <end position="297"/>
    </location>
</feature>
<keyword evidence="5 8" id="KW-0812">Transmembrane</keyword>
<keyword evidence="10" id="KW-1185">Reference proteome</keyword>
<feature type="transmembrane region" description="Helical" evidence="8">
    <location>
        <begin position="317"/>
        <end position="345"/>
    </location>
</feature>
<evidence type="ECO:0000256" key="6">
    <source>
        <dbReference type="ARBA" id="ARBA00022989"/>
    </source>
</evidence>
<dbReference type="Proteomes" id="UP000198854">
    <property type="component" value="Unassembled WGS sequence"/>
</dbReference>
<feature type="transmembrane region" description="Helical" evidence="8">
    <location>
        <begin position="221"/>
        <end position="242"/>
    </location>
</feature>
<dbReference type="PANTHER" id="PTHR21716:SF67">
    <property type="entry name" value="TRANSPORT PROTEIN YDIK-RELATED"/>
    <property type="match status" value="1"/>
</dbReference>
<evidence type="ECO:0000256" key="7">
    <source>
        <dbReference type="ARBA" id="ARBA00023136"/>
    </source>
</evidence>
<protein>
    <submittedName>
        <fullName evidence="9">Predicted PurR-regulated permease PerM</fullName>
    </submittedName>
</protein>
<evidence type="ECO:0000313" key="9">
    <source>
        <dbReference type="EMBL" id="SDG67409.1"/>
    </source>
</evidence>
<dbReference type="EMBL" id="FNDD01000001">
    <property type="protein sequence ID" value="SDG67409.1"/>
    <property type="molecule type" value="Genomic_DNA"/>
</dbReference>
<keyword evidence="4" id="KW-1003">Cell membrane</keyword>
<comment type="similarity">
    <text evidence="2">Belongs to the autoinducer-2 exporter (AI-2E) (TC 2.A.86) family.</text>
</comment>
<dbReference type="RefSeq" id="WP_093268450.1">
    <property type="nucleotide sequence ID" value="NZ_FNDD01000001.1"/>
</dbReference>
<keyword evidence="3" id="KW-0813">Transport</keyword>
<sequence>MDKQSELRQNKVFVNNMVESAIRIGLLVVLLVFTYDIIKPFIIPVLWGAIIAIALLPVTNWLEPRLGGRRGLAAGLVVLLGILILMSPFLTVSGSVYDGVTHIADALQEGNVAIPRPTQKVADIPLIGNKLFEVWQLFATNMERAITKFLPEIKTVVGTLATILSSAAASFAMFIIALMISGGFMAKSDTVSQTLQVVAVRTVGEQAEEWTTMIAATIRSVLVGVIGVAFIQSMIIGTSFFVFGVPGAGILTLLVLILCIAQMPALLVVAPVMFYVYSTADTVPTVIFVIWSLIGGLSDNFLKPMLMGRGVDIPMPIILVGAIGGMLFSGIIGLFLGAVILSIWYELFILWLNKAPETKAALATIVSEEEASD</sequence>
<evidence type="ECO:0000256" key="4">
    <source>
        <dbReference type="ARBA" id="ARBA00022475"/>
    </source>
</evidence>
<dbReference type="InterPro" id="IPR002549">
    <property type="entry name" value="AI-2E-like"/>
</dbReference>
<gene>
    <name evidence="9" type="ORF">SAMN04488136_101206</name>
</gene>
<feature type="transmembrane region" description="Helical" evidence="8">
    <location>
        <begin position="248"/>
        <end position="267"/>
    </location>
</feature>
<feature type="transmembrane region" description="Helical" evidence="8">
    <location>
        <begin position="156"/>
        <end position="180"/>
    </location>
</feature>
<dbReference type="STRING" id="861298.SAMN04488136_101206"/>
<evidence type="ECO:0000256" key="1">
    <source>
        <dbReference type="ARBA" id="ARBA00004651"/>
    </source>
</evidence>
<evidence type="ECO:0000313" key="10">
    <source>
        <dbReference type="Proteomes" id="UP000198854"/>
    </source>
</evidence>
<keyword evidence="6 8" id="KW-1133">Transmembrane helix</keyword>
<dbReference type="PANTHER" id="PTHR21716">
    <property type="entry name" value="TRANSMEMBRANE PROTEIN"/>
    <property type="match status" value="1"/>
</dbReference>
<dbReference type="GO" id="GO:0005886">
    <property type="term" value="C:plasma membrane"/>
    <property type="evidence" value="ECO:0007669"/>
    <property type="project" value="UniProtKB-SubCell"/>
</dbReference>
<feature type="transmembrane region" description="Helical" evidence="8">
    <location>
        <begin position="41"/>
        <end position="59"/>
    </location>
</feature>
<evidence type="ECO:0000256" key="2">
    <source>
        <dbReference type="ARBA" id="ARBA00009773"/>
    </source>
</evidence>
<keyword evidence="7 8" id="KW-0472">Membrane</keyword>
<organism evidence="9 10">
    <name type="scientific">Vibrio xiamenensis</name>
    <dbReference type="NCBI Taxonomy" id="861298"/>
    <lineage>
        <taxon>Bacteria</taxon>
        <taxon>Pseudomonadati</taxon>
        <taxon>Pseudomonadota</taxon>
        <taxon>Gammaproteobacteria</taxon>
        <taxon>Vibrionales</taxon>
        <taxon>Vibrionaceae</taxon>
        <taxon>Vibrio</taxon>
    </lineage>
</organism>
<evidence type="ECO:0000256" key="8">
    <source>
        <dbReference type="SAM" id="Phobius"/>
    </source>
</evidence>
<name>A0A1G7W6I6_9VIBR</name>
<evidence type="ECO:0000256" key="3">
    <source>
        <dbReference type="ARBA" id="ARBA00022448"/>
    </source>
</evidence>
<comment type="subcellular location">
    <subcellularLocation>
        <location evidence="1">Cell membrane</location>
        <topology evidence="1">Multi-pass membrane protein</topology>
    </subcellularLocation>
</comment>